<dbReference type="AlphaFoldDB" id="A0A2I0JHL1"/>
<gene>
    <name evidence="2" type="ORF">CRG98_023869</name>
</gene>
<evidence type="ECO:0000256" key="1">
    <source>
        <dbReference type="SAM" id="MobiDB-lite"/>
    </source>
</evidence>
<proteinExistence type="predicted"/>
<name>A0A2I0JHL1_PUNGR</name>
<dbReference type="EMBL" id="PGOL01001680">
    <property type="protein sequence ID" value="PKI55737.1"/>
    <property type="molecule type" value="Genomic_DNA"/>
</dbReference>
<reference evidence="2 3" key="1">
    <citation type="submission" date="2017-11" db="EMBL/GenBank/DDBJ databases">
        <title>De-novo sequencing of pomegranate (Punica granatum L.) genome.</title>
        <authorList>
            <person name="Akparov Z."/>
            <person name="Amiraslanov A."/>
            <person name="Hajiyeva S."/>
            <person name="Abbasov M."/>
            <person name="Kaur K."/>
            <person name="Hamwieh A."/>
            <person name="Solovyev V."/>
            <person name="Salamov A."/>
            <person name="Braich B."/>
            <person name="Kosarev P."/>
            <person name="Mahmoud A."/>
            <person name="Hajiyev E."/>
            <person name="Babayeva S."/>
            <person name="Izzatullayeva V."/>
            <person name="Mammadov A."/>
            <person name="Mammadov A."/>
            <person name="Sharifova S."/>
            <person name="Ojaghi J."/>
            <person name="Eynullazada K."/>
            <person name="Bayramov B."/>
            <person name="Abdulazimova A."/>
            <person name="Shahmuradov I."/>
        </authorList>
    </citation>
    <scope>NUCLEOTIDE SEQUENCE [LARGE SCALE GENOMIC DNA]</scope>
    <source>
        <strain evidence="3">cv. AG2017</strain>
        <tissue evidence="2">Leaf</tissue>
    </source>
</reference>
<accession>A0A2I0JHL1</accession>
<comment type="caution">
    <text evidence="2">The sequence shown here is derived from an EMBL/GenBank/DDBJ whole genome shotgun (WGS) entry which is preliminary data.</text>
</comment>
<organism evidence="2 3">
    <name type="scientific">Punica granatum</name>
    <name type="common">Pomegranate</name>
    <dbReference type="NCBI Taxonomy" id="22663"/>
    <lineage>
        <taxon>Eukaryota</taxon>
        <taxon>Viridiplantae</taxon>
        <taxon>Streptophyta</taxon>
        <taxon>Embryophyta</taxon>
        <taxon>Tracheophyta</taxon>
        <taxon>Spermatophyta</taxon>
        <taxon>Magnoliopsida</taxon>
        <taxon>eudicotyledons</taxon>
        <taxon>Gunneridae</taxon>
        <taxon>Pentapetalae</taxon>
        <taxon>rosids</taxon>
        <taxon>malvids</taxon>
        <taxon>Myrtales</taxon>
        <taxon>Lythraceae</taxon>
        <taxon>Punica</taxon>
    </lineage>
</organism>
<protein>
    <submittedName>
        <fullName evidence="2">Uncharacterized protein</fullName>
    </submittedName>
</protein>
<evidence type="ECO:0000313" key="3">
    <source>
        <dbReference type="Proteomes" id="UP000233551"/>
    </source>
</evidence>
<keyword evidence="3" id="KW-1185">Reference proteome</keyword>
<dbReference type="Proteomes" id="UP000233551">
    <property type="component" value="Unassembled WGS sequence"/>
</dbReference>
<feature type="region of interest" description="Disordered" evidence="1">
    <location>
        <begin position="42"/>
        <end position="80"/>
    </location>
</feature>
<evidence type="ECO:0000313" key="2">
    <source>
        <dbReference type="EMBL" id="PKI55737.1"/>
    </source>
</evidence>
<sequence length="80" mass="8522">MQNLAREVINGPQEDTVDLPHSVIAGNAIMPPSLLDVFALSNSNTKGGDAAGQSDPNVGQHYLRRVRRRLLSPSATGDGR</sequence>